<dbReference type="AlphaFoldDB" id="A0AAW2JU12"/>
<evidence type="ECO:0000256" key="1">
    <source>
        <dbReference type="SAM" id="MobiDB-lite"/>
    </source>
</evidence>
<reference evidence="2" key="2">
    <citation type="journal article" date="2024" name="Plant">
        <title>Genomic evolution and insights into agronomic trait innovations of Sesamum species.</title>
        <authorList>
            <person name="Miao H."/>
            <person name="Wang L."/>
            <person name="Qu L."/>
            <person name="Liu H."/>
            <person name="Sun Y."/>
            <person name="Le M."/>
            <person name="Wang Q."/>
            <person name="Wei S."/>
            <person name="Zheng Y."/>
            <person name="Lin W."/>
            <person name="Duan Y."/>
            <person name="Cao H."/>
            <person name="Xiong S."/>
            <person name="Wang X."/>
            <person name="Wei L."/>
            <person name="Li C."/>
            <person name="Ma Q."/>
            <person name="Ju M."/>
            <person name="Zhao R."/>
            <person name="Li G."/>
            <person name="Mu C."/>
            <person name="Tian Q."/>
            <person name="Mei H."/>
            <person name="Zhang T."/>
            <person name="Gao T."/>
            <person name="Zhang H."/>
        </authorList>
    </citation>
    <scope>NUCLEOTIDE SEQUENCE</scope>
    <source>
        <strain evidence="2">G01</strain>
    </source>
</reference>
<dbReference type="EMBL" id="JACGWK010000537">
    <property type="protein sequence ID" value="KAL0297930.1"/>
    <property type="molecule type" value="Genomic_DNA"/>
</dbReference>
<accession>A0AAW2JU12</accession>
<comment type="caution">
    <text evidence="2">The sequence shown here is derived from an EMBL/GenBank/DDBJ whole genome shotgun (WGS) entry which is preliminary data.</text>
</comment>
<name>A0AAW2JU12_9LAMI</name>
<feature type="region of interest" description="Disordered" evidence="1">
    <location>
        <begin position="41"/>
        <end position="101"/>
    </location>
</feature>
<evidence type="ECO:0000313" key="2">
    <source>
        <dbReference type="EMBL" id="KAL0297930.1"/>
    </source>
</evidence>
<protein>
    <submittedName>
        <fullName evidence="2">Uncharacterized protein</fullName>
    </submittedName>
</protein>
<feature type="compositionally biased region" description="Basic and acidic residues" evidence="1">
    <location>
        <begin position="75"/>
        <end position="90"/>
    </location>
</feature>
<feature type="region of interest" description="Disordered" evidence="1">
    <location>
        <begin position="1"/>
        <end position="26"/>
    </location>
</feature>
<organism evidence="2">
    <name type="scientific">Sesamum angustifolium</name>
    <dbReference type="NCBI Taxonomy" id="2727405"/>
    <lineage>
        <taxon>Eukaryota</taxon>
        <taxon>Viridiplantae</taxon>
        <taxon>Streptophyta</taxon>
        <taxon>Embryophyta</taxon>
        <taxon>Tracheophyta</taxon>
        <taxon>Spermatophyta</taxon>
        <taxon>Magnoliopsida</taxon>
        <taxon>eudicotyledons</taxon>
        <taxon>Gunneridae</taxon>
        <taxon>Pentapetalae</taxon>
        <taxon>asterids</taxon>
        <taxon>lamiids</taxon>
        <taxon>Lamiales</taxon>
        <taxon>Pedaliaceae</taxon>
        <taxon>Sesamum</taxon>
    </lineage>
</organism>
<gene>
    <name evidence="2" type="ORF">Sangu_3170300</name>
</gene>
<feature type="compositionally biased region" description="Polar residues" evidence="1">
    <location>
        <begin position="7"/>
        <end position="17"/>
    </location>
</feature>
<feature type="compositionally biased region" description="Basic residues" evidence="1">
    <location>
        <begin position="92"/>
        <end position="101"/>
    </location>
</feature>
<proteinExistence type="predicted"/>
<sequence length="101" mass="11221">MGKFRQCRSSGGRSENGTAARPKELGLLAAELSPPISMAATGLYSRPAGHRSEELSPPATGGERRSVQAGCRRRLNGERSPSDQPKEVRSYRPCHFRRRWR</sequence>
<reference evidence="2" key="1">
    <citation type="submission" date="2020-06" db="EMBL/GenBank/DDBJ databases">
        <authorList>
            <person name="Li T."/>
            <person name="Hu X."/>
            <person name="Zhang T."/>
            <person name="Song X."/>
            <person name="Zhang H."/>
            <person name="Dai N."/>
            <person name="Sheng W."/>
            <person name="Hou X."/>
            <person name="Wei L."/>
        </authorList>
    </citation>
    <scope>NUCLEOTIDE SEQUENCE</scope>
    <source>
        <strain evidence="2">G01</strain>
        <tissue evidence="2">Leaf</tissue>
    </source>
</reference>